<reference evidence="1" key="1">
    <citation type="submission" date="2018-05" db="EMBL/GenBank/DDBJ databases">
        <authorList>
            <person name="Lanie J.A."/>
            <person name="Ng W.-L."/>
            <person name="Kazmierczak K.M."/>
            <person name="Andrzejewski T.M."/>
            <person name="Davidsen T.M."/>
            <person name="Wayne K.J."/>
            <person name="Tettelin H."/>
            <person name="Glass J.I."/>
            <person name="Rusch D."/>
            <person name="Podicherti R."/>
            <person name="Tsui H.-C.T."/>
            <person name="Winkler M.E."/>
        </authorList>
    </citation>
    <scope>NUCLEOTIDE SEQUENCE</scope>
</reference>
<organism evidence="1">
    <name type="scientific">marine metagenome</name>
    <dbReference type="NCBI Taxonomy" id="408172"/>
    <lineage>
        <taxon>unclassified sequences</taxon>
        <taxon>metagenomes</taxon>
        <taxon>ecological metagenomes</taxon>
    </lineage>
</organism>
<accession>A0A382FJH7</accession>
<feature type="non-terminal residue" evidence="1">
    <location>
        <position position="1"/>
    </location>
</feature>
<evidence type="ECO:0000313" key="1">
    <source>
        <dbReference type="EMBL" id="SVB63248.1"/>
    </source>
</evidence>
<name>A0A382FJH7_9ZZZZ</name>
<protein>
    <submittedName>
        <fullName evidence="1">Uncharacterized protein</fullName>
    </submittedName>
</protein>
<gene>
    <name evidence="1" type="ORF">METZ01_LOCUS216102</name>
</gene>
<dbReference type="AlphaFoldDB" id="A0A382FJH7"/>
<sequence length="333" mass="39056">YRCQLEGMVNNRSIEGPGEIDYFNFDGETYIEISPNHSIARTISKDCKIDVIVRPDISDLPSYLIGDKERKFTHLPIFVRQGYDFRLAYDTSRSYSATFWSWKNDLHYIWAKKQPNDWTKFTFLTKNKECYLMINDKYEDGRHGSGTKLPLVLDKPLKRYARVPYWIGKDSEGMFFKGDIAEIKVTNHREEVVLHHDFSEIKDRAREFRESWAVSPSDRTVIDKSGYGNNGLIHGNIKLSNEVVDKFYDLPIPHRRHGKYKCLHHDDLGIVDGKFKKGDTTAKNERMYRTEMQKKKLDYKSVGLNSSKYEIVSTDKNVEENLEMINIKTFYDN</sequence>
<proteinExistence type="predicted"/>
<dbReference type="EMBL" id="UINC01050373">
    <property type="protein sequence ID" value="SVB63248.1"/>
    <property type="molecule type" value="Genomic_DNA"/>
</dbReference>